<feature type="region of interest" description="Disordered" evidence="8">
    <location>
        <begin position="333"/>
        <end position="366"/>
    </location>
</feature>
<dbReference type="GO" id="GO:0005788">
    <property type="term" value="C:endoplasmic reticulum lumen"/>
    <property type="evidence" value="ECO:0007669"/>
    <property type="project" value="TreeGrafter"/>
</dbReference>
<keyword evidence="3" id="KW-0256">Endoplasmic reticulum</keyword>
<feature type="compositionally biased region" description="Polar residues" evidence="8">
    <location>
        <begin position="119"/>
        <end position="140"/>
    </location>
</feature>
<accession>A0AA85A9P2</accession>
<dbReference type="AlphaFoldDB" id="A0AA85A9P2"/>
<dbReference type="GO" id="GO:0030970">
    <property type="term" value="P:retrograde protein transport, ER to cytosol"/>
    <property type="evidence" value="ECO:0007669"/>
    <property type="project" value="TreeGrafter"/>
</dbReference>
<evidence type="ECO:0000256" key="7">
    <source>
        <dbReference type="ARBA" id="ARBA00041661"/>
    </source>
</evidence>
<evidence type="ECO:0000259" key="9">
    <source>
        <dbReference type="PROSITE" id="PS51914"/>
    </source>
</evidence>
<dbReference type="GO" id="GO:0030968">
    <property type="term" value="P:endoplasmic reticulum unfolded protein response"/>
    <property type="evidence" value="ECO:0007669"/>
    <property type="project" value="InterPro"/>
</dbReference>
<dbReference type="Gene3D" id="2.70.130.10">
    <property type="entry name" value="Mannose-6-phosphate receptor binding domain"/>
    <property type="match status" value="2"/>
</dbReference>
<dbReference type="InterPro" id="IPR044865">
    <property type="entry name" value="MRH_dom"/>
</dbReference>
<keyword evidence="4" id="KW-1015">Disulfide bond</keyword>
<evidence type="ECO:0000313" key="10">
    <source>
        <dbReference type="Proteomes" id="UP000050790"/>
    </source>
</evidence>
<name>A0AA85A9P2_9TREM</name>
<keyword evidence="2" id="KW-0732">Signal</keyword>
<evidence type="ECO:0000256" key="3">
    <source>
        <dbReference type="ARBA" id="ARBA00022824"/>
    </source>
</evidence>
<dbReference type="InterPro" id="IPR012913">
    <property type="entry name" value="OS9-like_dom"/>
</dbReference>
<sequence>MNNTPTNFNLSHATKCSRYFEAVYAKASTKKHKKWEGDGFVEVEGRIMKLINEDLKVIASASGHKLAFLNEIDIGSVVHIGPYEAELISLIEKPQLVNLSSKSNDGTEALHAPAKISTRKPSTNPSFSPKTNSKSKLNESWGSSNHLVMPKPPANCIWSQNPDNLPIVDKIESSRPRILPGTLLSKTTKQRLTLGEHSYPYYGINYIDGTLCDLNQEHRTATVMYICHESVTGQIVDVSEIRTCQYQVVFATKFLCSNPLYKQKRAHTNPISCHSKNSSPSKPSALVALEAERRKFQSRSFTDLAALLSNAFKSKVKISAKNGKDVLFYQVNPAEDPDDESTSQVDNTKTNVNDDAKNSHDSSSFSELDVVNQVSSSLKAPSSTSSKINPSIMKSVNDNQVMEFLQGKLCLTGNLGWWTYEICFNKFIRQYHLDANTKQLQEIRLGHWDLDAHLKWFEENNAKKQKSSGSSNRQISLYYGQGDLCTETNKLREVVVKMKCLHSTSKDIYLSFSEPTKCIYSMSVESSMFCDLIPLADENDILPLDKV</sequence>
<dbReference type="Proteomes" id="UP000050790">
    <property type="component" value="Unassembled WGS sequence"/>
</dbReference>
<dbReference type="InterPro" id="IPR036607">
    <property type="entry name" value="PRKCSH"/>
</dbReference>
<dbReference type="Pfam" id="PF13015">
    <property type="entry name" value="PRKCSH_1"/>
    <property type="match status" value="1"/>
</dbReference>
<protein>
    <recommendedName>
        <fullName evidence="6">Endoplasmic reticulum lectin 1</fullName>
    </recommendedName>
    <alternativeName>
        <fullName evidence="7">ER lectin</fullName>
    </alternativeName>
</protein>
<evidence type="ECO:0000256" key="8">
    <source>
        <dbReference type="SAM" id="MobiDB-lite"/>
    </source>
</evidence>
<evidence type="ECO:0000256" key="4">
    <source>
        <dbReference type="ARBA" id="ARBA00023157"/>
    </source>
</evidence>
<feature type="compositionally biased region" description="Polar residues" evidence="8">
    <location>
        <begin position="342"/>
        <end position="351"/>
    </location>
</feature>
<proteinExistence type="predicted"/>
<dbReference type="InterPro" id="IPR045149">
    <property type="entry name" value="OS-9-like"/>
</dbReference>
<reference evidence="11" key="1">
    <citation type="submission" date="2023-11" db="UniProtKB">
        <authorList>
            <consortium name="WormBaseParasite"/>
        </authorList>
    </citation>
    <scope>IDENTIFICATION</scope>
</reference>
<dbReference type="Pfam" id="PF07915">
    <property type="entry name" value="PRKCSH"/>
    <property type="match status" value="1"/>
</dbReference>
<evidence type="ECO:0000256" key="5">
    <source>
        <dbReference type="ARBA" id="ARBA00037585"/>
    </source>
</evidence>
<organism evidence="10 11">
    <name type="scientific">Schistosoma margrebowiei</name>
    <dbReference type="NCBI Taxonomy" id="48269"/>
    <lineage>
        <taxon>Eukaryota</taxon>
        <taxon>Metazoa</taxon>
        <taxon>Spiralia</taxon>
        <taxon>Lophotrochozoa</taxon>
        <taxon>Platyhelminthes</taxon>
        <taxon>Trematoda</taxon>
        <taxon>Digenea</taxon>
        <taxon>Strigeidida</taxon>
        <taxon>Schistosomatoidea</taxon>
        <taxon>Schistosomatidae</taxon>
        <taxon>Schistosoma</taxon>
    </lineage>
</organism>
<dbReference type="PANTHER" id="PTHR15414:SF0">
    <property type="entry name" value="ENDOPLASMIC RETICULUM LECTIN 1"/>
    <property type="match status" value="1"/>
</dbReference>
<evidence type="ECO:0000256" key="6">
    <source>
        <dbReference type="ARBA" id="ARBA00041108"/>
    </source>
</evidence>
<evidence type="ECO:0000256" key="2">
    <source>
        <dbReference type="ARBA" id="ARBA00022729"/>
    </source>
</evidence>
<comment type="function">
    <text evidence="5">Probable lectin that binds selectively to improperly folded lumenal proteins. May function in endoplasmic reticulum quality control and endoplasmic reticulum-associated degradation (ERAD) of both non-glycosylated proteins and glycoproteins.</text>
</comment>
<dbReference type="PROSITE" id="PS51914">
    <property type="entry name" value="MRH"/>
    <property type="match status" value="2"/>
</dbReference>
<dbReference type="InterPro" id="IPR009011">
    <property type="entry name" value="Man6P_isomerase_rcpt-bd_dom_sf"/>
</dbReference>
<feature type="domain" description="MRH" evidence="9">
    <location>
        <begin position="123"/>
        <end position="258"/>
    </location>
</feature>
<dbReference type="WBParaSite" id="SMRG1_72260.1">
    <property type="protein sequence ID" value="SMRG1_72260.1"/>
    <property type="gene ID" value="SMRG1_72260"/>
</dbReference>
<dbReference type="PANTHER" id="PTHR15414">
    <property type="entry name" value="OS-9-RELATED"/>
    <property type="match status" value="1"/>
</dbReference>
<comment type="subcellular location">
    <subcellularLocation>
        <location evidence="1">Endoplasmic reticulum</location>
    </subcellularLocation>
</comment>
<dbReference type="SUPFAM" id="SSF50911">
    <property type="entry name" value="Mannose 6-phosphate receptor domain"/>
    <property type="match status" value="2"/>
</dbReference>
<feature type="region of interest" description="Disordered" evidence="8">
    <location>
        <begin position="102"/>
        <end position="140"/>
    </location>
</feature>
<evidence type="ECO:0000256" key="1">
    <source>
        <dbReference type="ARBA" id="ARBA00004240"/>
    </source>
</evidence>
<evidence type="ECO:0000313" key="11">
    <source>
        <dbReference type="WBParaSite" id="SMRG1_72260.1"/>
    </source>
</evidence>
<feature type="domain" description="MRH" evidence="9">
    <location>
        <begin position="408"/>
        <end position="532"/>
    </location>
</feature>